<accession>A0A9P1DIY5</accession>
<keyword evidence="14" id="KW-1185">Reference proteome</keyword>
<evidence type="ECO:0000256" key="4">
    <source>
        <dbReference type="ARBA" id="ARBA00022490"/>
    </source>
</evidence>
<dbReference type="OrthoDB" id="439093at2759"/>
<name>A0A9P1DIY5_9DINO</name>
<evidence type="ECO:0000256" key="3">
    <source>
        <dbReference type="ARBA" id="ARBA00012328"/>
    </source>
</evidence>
<evidence type="ECO:0000313" key="13">
    <source>
        <dbReference type="EMBL" id="CAL1164465.1"/>
    </source>
</evidence>
<keyword evidence="5" id="KW-0698">rRNA processing</keyword>
<gene>
    <name evidence="12" type="ORF">C1SCF055_LOCUS36286</name>
</gene>
<dbReference type="InterPro" id="IPR046886">
    <property type="entry name" value="RsmE_MTase_dom"/>
</dbReference>
<dbReference type="EC" id="2.1.1.193" evidence="3"/>
<comment type="subcellular location">
    <subcellularLocation>
        <location evidence="1">Cytoplasm</location>
    </subcellularLocation>
</comment>
<reference evidence="13" key="2">
    <citation type="submission" date="2024-04" db="EMBL/GenBank/DDBJ databases">
        <authorList>
            <person name="Chen Y."/>
            <person name="Shah S."/>
            <person name="Dougan E. K."/>
            <person name="Thang M."/>
            <person name="Chan C."/>
        </authorList>
    </citation>
    <scope>NUCLEOTIDE SEQUENCE [LARGE SCALE GENOMIC DNA]</scope>
</reference>
<dbReference type="CDD" id="cd18084">
    <property type="entry name" value="RsmE-like"/>
    <property type="match status" value="1"/>
</dbReference>
<dbReference type="AlphaFoldDB" id="A0A9P1DIY5"/>
<organism evidence="12">
    <name type="scientific">Cladocopium goreaui</name>
    <dbReference type="NCBI Taxonomy" id="2562237"/>
    <lineage>
        <taxon>Eukaryota</taxon>
        <taxon>Sar</taxon>
        <taxon>Alveolata</taxon>
        <taxon>Dinophyceae</taxon>
        <taxon>Suessiales</taxon>
        <taxon>Symbiodiniaceae</taxon>
        <taxon>Cladocopium</taxon>
    </lineage>
</organism>
<reference evidence="12" key="1">
    <citation type="submission" date="2022-10" db="EMBL/GenBank/DDBJ databases">
        <authorList>
            <person name="Chen Y."/>
            <person name="Dougan E. K."/>
            <person name="Chan C."/>
            <person name="Rhodes N."/>
            <person name="Thang M."/>
        </authorList>
    </citation>
    <scope>NUCLEOTIDE SEQUENCE</scope>
</reference>
<proteinExistence type="inferred from homology"/>
<dbReference type="Gene3D" id="3.40.1280.10">
    <property type="match status" value="1"/>
</dbReference>
<evidence type="ECO:0000256" key="7">
    <source>
        <dbReference type="ARBA" id="ARBA00022679"/>
    </source>
</evidence>
<evidence type="ECO:0000256" key="8">
    <source>
        <dbReference type="ARBA" id="ARBA00022691"/>
    </source>
</evidence>
<evidence type="ECO:0000256" key="6">
    <source>
        <dbReference type="ARBA" id="ARBA00022603"/>
    </source>
</evidence>
<dbReference type="EMBL" id="CAMXCT010005002">
    <property type="protein sequence ID" value="CAI4011090.1"/>
    <property type="molecule type" value="Genomic_DNA"/>
</dbReference>
<dbReference type="GO" id="GO:0005737">
    <property type="term" value="C:cytoplasm"/>
    <property type="evidence" value="ECO:0007669"/>
    <property type="project" value="UniProtKB-SubCell"/>
</dbReference>
<dbReference type="GO" id="GO:0070042">
    <property type="term" value="F:rRNA (uridine-N3-)-methyltransferase activity"/>
    <property type="evidence" value="ECO:0007669"/>
    <property type="project" value="TreeGrafter"/>
</dbReference>
<keyword evidence="4" id="KW-0963">Cytoplasm</keyword>
<dbReference type="SUPFAM" id="SSF75217">
    <property type="entry name" value="alpha/beta knot"/>
    <property type="match status" value="1"/>
</dbReference>
<evidence type="ECO:0000256" key="1">
    <source>
        <dbReference type="ARBA" id="ARBA00004496"/>
    </source>
</evidence>
<evidence type="ECO:0000259" key="11">
    <source>
        <dbReference type="Pfam" id="PF04452"/>
    </source>
</evidence>
<dbReference type="InterPro" id="IPR029028">
    <property type="entry name" value="Alpha/beta_knot_MTases"/>
</dbReference>
<feature type="domain" description="Ribosomal RNA small subunit methyltransferase E methyltransferase" evidence="11">
    <location>
        <begin position="132"/>
        <end position="300"/>
    </location>
</feature>
<comment type="function">
    <text evidence="9">Specifically methylates the N3 position of the uracil ring of uridine 1498 (m3U1498) in 16S rRNA. Acts on the fully assembled 30S ribosomal subunit.</text>
</comment>
<keyword evidence="6" id="KW-0489">Methyltransferase</keyword>
<keyword evidence="8" id="KW-0949">S-adenosyl-L-methionine</keyword>
<sequence length="310" mass="34181">MHRAGTRYGRYGLAAWAVILLCRLDAWRFLLLEFDEVTLDANLQRRAVLPFADPRVKRLESLLLHSTGEDKFNFTCGVVDEGIGDAEVTLQWEADVDRAKKPPGGRGRRPKPKSVEVLFTSPLRDSGLPRPRKHLLLAIPRPSQLERLLPRVAQMGVGHLILCGASKVDANYFRSHVMELQYLRKFLGLGLAGAEDPMMPKITVEADLQELLEGKRLQQIIPGAVSRVVAHPTPLSDGALFFTLSPDSSPTTQVLMAIGPEAGWEESELEMFAAADFHAVSLGPRVLRSEVATVAALALAEQMLIQPALR</sequence>
<evidence type="ECO:0000256" key="9">
    <source>
        <dbReference type="ARBA" id="ARBA00025699"/>
    </source>
</evidence>
<evidence type="ECO:0000313" key="12">
    <source>
        <dbReference type="EMBL" id="CAI4011090.1"/>
    </source>
</evidence>
<protein>
    <recommendedName>
        <fullName evidence="3">16S rRNA (uracil(1498)-N(3))-methyltransferase</fullName>
        <ecNumber evidence="3">2.1.1.193</ecNumber>
    </recommendedName>
</protein>
<keyword evidence="7" id="KW-0808">Transferase</keyword>
<dbReference type="NCBIfam" id="TIGR00046">
    <property type="entry name" value="RsmE family RNA methyltransferase"/>
    <property type="match status" value="1"/>
</dbReference>
<dbReference type="InterPro" id="IPR006700">
    <property type="entry name" value="RsmE"/>
</dbReference>
<dbReference type="PANTHER" id="PTHR30027">
    <property type="entry name" value="RIBOSOMAL RNA SMALL SUBUNIT METHYLTRANSFERASE E"/>
    <property type="match status" value="1"/>
</dbReference>
<dbReference type="GO" id="GO:0070475">
    <property type="term" value="P:rRNA base methylation"/>
    <property type="evidence" value="ECO:0007669"/>
    <property type="project" value="TreeGrafter"/>
</dbReference>
<dbReference type="Pfam" id="PF04452">
    <property type="entry name" value="Methyltrans_RNA"/>
    <property type="match status" value="1"/>
</dbReference>
<comment type="catalytic activity">
    <reaction evidence="10">
        <text>uridine(1498) in 16S rRNA + S-adenosyl-L-methionine = N(3)-methyluridine(1498) in 16S rRNA + S-adenosyl-L-homocysteine + H(+)</text>
        <dbReference type="Rhea" id="RHEA:42920"/>
        <dbReference type="Rhea" id="RHEA-COMP:10283"/>
        <dbReference type="Rhea" id="RHEA-COMP:10284"/>
        <dbReference type="ChEBI" id="CHEBI:15378"/>
        <dbReference type="ChEBI" id="CHEBI:57856"/>
        <dbReference type="ChEBI" id="CHEBI:59789"/>
        <dbReference type="ChEBI" id="CHEBI:65315"/>
        <dbReference type="ChEBI" id="CHEBI:74502"/>
        <dbReference type="EC" id="2.1.1.193"/>
    </reaction>
</comment>
<evidence type="ECO:0000256" key="5">
    <source>
        <dbReference type="ARBA" id="ARBA00022552"/>
    </source>
</evidence>
<dbReference type="PANTHER" id="PTHR30027:SF3">
    <property type="entry name" value="16S RRNA (URACIL(1498)-N(3))-METHYLTRANSFERASE"/>
    <property type="match status" value="1"/>
</dbReference>
<comment type="similarity">
    <text evidence="2">Belongs to the RNA methyltransferase RsmE family.</text>
</comment>
<evidence type="ECO:0000256" key="2">
    <source>
        <dbReference type="ARBA" id="ARBA00005528"/>
    </source>
</evidence>
<dbReference type="EMBL" id="CAMXCT030005002">
    <property type="protein sequence ID" value="CAL4798402.1"/>
    <property type="molecule type" value="Genomic_DNA"/>
</dbReference>
<dbReference type="InterPro" id="IPR029026">
    <property type="entry name" value="tRNA_m1G_MTases_N"/>
</dbReference>
<dbReference type="EMBL" id="CAMXCT020005002">
    <property type="protein sequence ID" value="CAL1164465.1"/>
    <property type="molecule type" value="Genomic_DNA"/>
</dbReference>
<evidence type="ECO:0000313" key="14">
    <source>
        <dbReference type="Proteomes" id="UP001152797"/>
    </source>
</evidence>
<evidence type="ECO:0000256" key="10">
    <source>
        <dbReference type="ARBA" id="ARBA00047944"/>
    </source>
</evidence>
<dbReference type="Proteomes" id="UP001152797">
    <property type="component" value="Unassembled WGS sequence"/>
</dbReference>
<comment type="caution">
    <text evidence="12">The sequence shown here is derived from an EMBL/GenBank/DDBJ whole genome shotgun (WGS) entry which is preliminary data.</text>
</comment>